<dbReference type="AlphaFoldDB" id="A0A2T6ZGI7"/>
<accession>A0A2T6ZGI7</accession>
<name>A0A2T6ZGI7_TUBBO</name>
<keyword evidence="2" id="KW-1185">Reference proteome</keyword>
<protein>
    <submittedName>
        <fullName evidence="1">Uncharacterized protein</fullName>
    </submittedName>
</protein>
<evidence type="ECO:0000313" key="1">
    <source>
        <dbReference type="EMBL" id="PUU74610.1"/>
    </source>
</evidence>
<dbReference type="EMBL" id="NESQ01000288">
    <property type="protein sequence ID" value="PUU74610.1"/>
    <property type="molecule type" value="Genomic_DNA"/>
</dbReference>
<evidence type="ECO:0000313" key="2">
    <source>
        <dbReference type="Proteomes" id="UP000244722"/>
    </source>
</evidence>
<proteinExistence type="predicted"/>
<comment type="caution">
    <text evidence="1">The sequence shown here is derived from an EMBL/GenBank/DDBJ whole genome shotgun (WGS) entry which is preliminary data.</text>
</comment>
<organism evidence="1 2">
    <name type="scientific">Tuber borchii</name>
    <name type="common">White truffle</name>
    <dbReference type="NCBI Taxonomy" id="42251"/>
    <lineage>
        <taxon>Eukaryota</taxon>
        <taxon>Fungi</taxon>
        <taxon>Dikarya</taxon>
        <taxon>Ascomycota</taxon>
        <taxon>Pezizomycotina</taxon>
        <taxon>Pezizomycetes</taxon>
        <taxon>Pezizales</taxon>
        <taxon>Tuberaceae</taxon>
        <taxon>Tuber</taxon>
    </lineage>
</organism>
<reference evidence="1 2" key="1">
    <citation type="submission" date="2017-04" db="EMBL/GenBank/DDBJ databases">
        <title>Draft genome sequence of Tuber borchii Vittad., a whitish edible truffle.</title>
        <authorList>
            <consortium name="DOE Joint Genome Institute"/>
            <person name="Murat C."/>
            <person name="Kuo A."/>
            <person name="Barry K.W."/>
            <person name="Clum A."/>
            <person name="Dockter R.B."/>
            <person name="Fauchery L."/>
            <person name="Iotti M."/>
            <person name="Kohler A."/>
            <person name="Labutti K."/>
            <person name="Lindquist E.A."/>
            <person name="Lipzen A."/>
            <person name="Ohm R.A."/>
            <person name="Wang M."/>
            <person name="Grigoriev I.V."/>
            <person name="Zambonelli A."/>
            <person name="Martin F.M."/>
        </authorList>
    </citation>
    <scope>NUCLEOTIDE SEQUENCE [LARGE SCALE GENOMIC DNA]</scope>
    <source>
        <strain evidence="1 2">Tbo3840</strain>
    </source>
</reference>
<gene>
    <name evidence="1" type="ORF">B9Z19DRAFT_1133000</name>
</gene>
<dbReference type="Proteomes" id="UP000244722">
    <property type="component" value="Unassembled WGS sequence"/>
</dbReference>
<sequence>MVADLHFTEARDDIAGAAGPRLGGCMLEVFLDVQRLTFRNIIAKVPKAVVRIGA</sequence>